<feature type="domain" description="Transposase Tc1-like" evidence="2">
    <location>
        <begin position="70"/>
        <end position="139"/>
    </location>
</feature>
<dbReference type="EMBL" id="BMAV01021007">
    <property type="protein sequence ID" value="GFY74859.1"/>
    <property type="molecule type" value="Genomic_DNA"/>
</dbReference>
<dbReference type="AlphaFoldDB" id="A0A8X6YNJ4"/>
<name>A0A8X6YNJ4_9ARAC</name>
<comment type="caution">
    <text evidence="3">The sequence shown here is derived from an EMBL/GenBank/DDBJ whole genome shotgun (WGS) entry which is preliminary data.</text>
</comment>
<evidence type="ECO:0000313" key="5">
    <source>
        <dbReference type="Proteomes" id="UP000886998"/>
    </source>
</evidence>
<accession>A0A8X6YNJ4</accession>
<evidence type="ECO:0000259" key="2">
    <source>
        <dbReference type="Pfam" id="PF01498"/>
    </source>
</evidence>
<dbReference type="PANTHER" id="PTHR46068">
    <property type="entry name" value="PROTEIN CBG27172"/>
    <property type="match status" value="1"/>
</dbReference>
<dbReference type="GO" id="GO:0003677">
    <property type="term" value="F:DNA binding"/>
    <property type="evidence" value="ECO:0007669"/>
    <property type="project" value="InterPro"/>
</dbReference>
<dbReference type="GO" id="GO:0015074">
    <property type="term" value="P:DNA integration"/>
    <property type="evidence" value="ECO:0007669"/>
    <property type="project" value="InterPro"/>
</dbReference>
<dbReference type="Gene3D" id="1.10.10.10">
    <property type="entry name" value="Winged helix-like DNA-binding domain superfamily/Winged helix DNA-binding domain"/>
    <property type="match status" value="1"/>
</dbReference>
<dbReference type="Gene3D" id="3.30.420.10">
    <property type="entry name" value="Ribonuclease H-like superfamily/Ribonuclease H"/>
    <property type="match status" value="1"/>
</dbReference>
<dbReference type="InterPro" id="IPR036397">
    <property type="entry name" value="RNaseH_sf"/>
</dbReference>
<dbReference type="SUPFAM" id="SSF46689">
    <property type="entry name" value="Homeodomain-like"/>
    <property type="match status" value="1"/>
</dbReference>
<evidence type="ECO:0000313" key="3">
    <source>
        <dbReference type="EMBL" id="GFY74859.1"/>
    </source>
</evidence>
<organism evidence="3 5">
    <name type="scientific">Trichonephila inaurata madagascariensis</name>
    <dbReference type="NCBI Taxonomy" id="2747483"/>
    <lineage>
        <taxon>Eukaryota</taxon>
        <taxon>Metazoa</taxon>
        <taxon>Ecdysozoa</taxon>
        <taxon>Arthropoda</taxon>
        <taxon>Chelicerata</taxon>
        <taxon>Arachnida</taxon>
        <taxon>Araneae</taxon>
        <taxon>Araneomorphae</taxon>
        <taxon>Entelegynae</taxon>
        <taxon>Araneoidea</taxon>
        <taxon>Nephilidae</taxon>
        <taxon>Trichonephila</taxon>
        <taxon>Trichonephila inaurata</taxon>
    </lineage>
</organism>
<sequence>MSQGKKASLELRNLIVKLKGEKKSYSEIVKIVRKPRSTVQTIYRNYVMHGNMLNKSRCGHPHKLSDRDARAIVRKVKKNPKISAPKLADQIATANGKKVHPETVRRILRSGGYNGRVSSRKLFISSVNQQKRLHFASPHSPDLNPIEHLWEEVDRRVRQQATSSKETLRKAIKLAWAQISPETTRNLVMSMPNRMQVVIPSKEGPTKY</sequence>
<dbReference type="Proteomes" id="UP000886998">
    <property type="component" value="Unassembled WGS sequence"/>
</dbReference>
<evidence type="ECO:0000313" key="4">
    <source>
        <dbReference type="EMBL" id="GFY77213.1"/>
    </source>
</evidence>
<dbReference type="EMBL" id="BMAV01022379">
    <property type="protein sequence ID" value="GFY77213.1"/>
    <property type="molecule type" value="Genomic_DNA"/>
</dbReference>
<reference evidence="3" key="1">
    <citation type="submission" date="2020-08" db="EMBL/GenBank/DDBJ databases">
        <title>Multicomponent nature underlies the extraordinary mechanical properties of spider dragline silk.</title>
        <authorList>
            <person name="Kono N."/>
            <person name="Nakamura H."/>
            <person name="Mori M."/>
            <person name="Yoshida Y."/>
            <person name="Ohtoshi R."/>
            <person name="Malay A.D."/>
            <person name="Moran D.A.P."/>
            <person name="Tomita M."/>
            <person name="Numata K."/>
            <person name="Arakawa K."/>
        </authorList>
    </citation>
    <scope>NUCLEOTIDE SEQUENCE</scope>
</reference>
<evidence type="ECO:0000256" key="1">
    <source>
        <dbReference type="ARBA" id="ARBA00004123"/>
    </source>
</evidence>
<keyword evidence="5" id="KW-1185">Reference proteome</keyword>
<protein>
    <submittedName>
        <fullName evidence="3">Transposable element Tc1 transposase</fullName>
    </submittedName>
</protein>
<dbReference type="InterPro" id="IPR009057">
    <property type="entry name" value="Homeodomain-like_sf"/>
</dbReference>
<gene>
    <name evidence="3" type="primary">tc1a_41</name>
    <name evidence="4" type="ORF">TNIN_35091</name>
    <name evidence="3" type="ORF">TNIN_50591</name>
</gene>
<dbReference type="OrthoDB" id="6435233at2759"/>
<dbReference type="InterPro" id="IPR036388">
    <property type="entry name" value="WH-like_DNA-bd_sf"/>
</dbReference>
<comment type="subcellular location">
    <subcellularLocation>
        <location evidence="1">Nucleus</location>
    </subcellularLocation>
</comment>
<dbReference type="GO" id="GO:0006313">
    <property type="term" value="P:DNA transposition"/>
    <property type="evidence" value="ECO:0007669"/>
    <property type="project" value="InterPro"/>
</dbReference>
<proteinExistence type="predicted"/>
<dbReference type="Pfam" id="PF01498">
    <property type="entry name" value="HTH_Tnp_Tc3_2"/>
    <property type="match status" value="1"/>
</dbReference>
<dbReference type="PANTHER" id="PTHR46068:SF1">
    <property type="entry name" value="TRANSPOSASE IS30-LIKE HTH DOMAIN-CONTAINING PROTEIN"/>
    <property type="match status" value="1"/>
</dbReference>
<dbReference type="InterPro" id="IPR002492">
    <property type="entry name" value="Transposase_Tc1-like"/>
</dbReference>
<dbReference type="GO" id="GO:0005634">
    <property type="term" value="C:nucleus"/>
    <property type="evidence" value="ECO:0007669"/>
    <property type="project" value="UniProtKB-SubCell"/>
</dbReference>